<evidence type="ECO:0000313" key="2">
    <source>
        <dbReference type="EMBL" id="QHT29843.1"/>
    </source>
</evidence>
<feature type="compositionally biased region" description="Gly residues" evidence="1">
    <location>
        <begin position="156"/>
        <end position="166"/>
    </location>
</feature>
<protein>
    <submittedName>
        <fullName evidence="2">Uncharacterized protein</fullName>
    </submittedName>
</protein>
<accession>A0A6C0EMZ6</accession>
<proteinExistence type="predicted"/>
<sequence>MHKYQECVQWARRHRNNPIPVSGLAGLKALYQEIEDAWSNAPLGLASPTKVDHATWTPGKHYATMVPADVREYITAAGAGPEPYHWEWRWKAEGGREWRICGWVPAALPPDLDAMWTKMVAWFRFLDRRAPVACSRRITVYLYLTPLTKTLPRQGTGQGTGQGTEGTEGTELSESHVNSAFTQSCQASNEIYIFREEEWWKVLMHECIHALGLDFSWYPRSDALLVPQIQQVFPGVHSDHWAVTECWTETWAEILVLLFQIREFVGPQAAWSRVAALLQRGVMYETAWSQVQCIKVLDHYDVTYAELLAGATYRETKTAVFSYYVLRCLIMTHLPAFLAWNADRGGFWTVFSKGRDKGQDKGWNQAQVRDHILALGEFLVAAAQDARTRRVLSERGERVEQSGHELRMSLWGGEINLNIV</sequence>
<evidence type="ECO:0000256" key="1">
    <source>
        <dbReference type="SAM" id="MobiDB-lite"/>
    </source>
</evidence>
<dbReference type="EMBL" id="MN738883">
    <property type="protein sequence ID" value="QHT29843.1"/>
    <property type="molecule type" value="Genomic_DNA"/>
</dbReference>
<feature type="region of interest" description="Disordered" evidence="1">
    <location>
        <begin position="153"/>
        <end position="173"/>
    </location>
</feature>
<dbReference type="AlphaFoldDB" id="A0A6C0EMZ6"/>
<organism evidence="2">
    <name type="scientific">viral metagenome</name>
    <dbReference type="NCBI Taxonomy" id="1070528"/>
    <lineage>
        <taxon>unclassified sequences</taxon>
        <taxon>metagenomes</taxon>
        <taxon>organismal metagenomes</taxon>
    </lineage>
</organism>
<name>A0A6C0EMZ6_9ZZZZ</name>
<reference evidence="2" key="1">
    <citation type="journal article" date="2020" name="Nature">
        <title>Giant virus diversity and host interactions through global metagenomics.</title>
        <authorList>
            <person name="Schulz F."/>
            <person name="Roux S."/>
            <person name="Paez-Espino D."/>
            <person name="Jungbluth S."/>
            <person name="Walsh D.A."/>
            <person name="Denef V.J."/>
            <person name="McMahon K.D."/>
            <person name="Konstantinidis K.T."/>
            <person name="Eloe-Fadrosh E.A."/>
            <person name="Kyrpides N.C."/>
            <person name="Woyke T."/>
        </authorList>
    </citation>
    <scope>NUCLEOTIDE SEQUENCE</scope>
    <source>
        <strain evidence="2">GVMAG-M-3300009068-24</strain>
    </source>
</reference>